<accession>A0A9Q0Y3Q0</accession>
<sequence>METYEDHSWGSYSNQSEDDDEDNEDQDRNHHRNHHLAKVRSRSNSRCHRRSSFLVDELDMLMDKAATTIQATWRGHQTRRQLMSENAAAATIQAAWRRFITREYLALQREQLPPWQRSGRRRRTPSPVSFKGEERSWDWAGMDEDRAAEVIQAHYRGYVTRRAFCECKQAAVTIQAHWRGYRTRQELARRRPPVHPPGGRRGTYYGHPSYMPGSAAWVGPYPRKHWRKCLVGDPEEWSSALTGGQHRPRDRERRNPAKTKTCPQCGRCTSVRVLVGVGKGPTSESEVEESEHERRASRSPSGRPPKASAARAREQQEGPRQHPYRAHVSYQVTSKAQYSGARQVVKMEVQPRKPSRDPGGYGQCYAATHKSTRSTRERTTTRSLSSTSVQLPDAPSPGTSDWLYQNYCTRRAGEGQRRVFKTRKQLWQIARAATLIQSFWRGWKARQALRVQQEAATKIQSAYRGYKTRIYLIEAGVLSEGDTE</sequence>
<keyword evidence="1" id="KW-0677">Repeat</keyword>
<dbReference type="Gene3D" id="1.20.5.190">
    <property type="match status" value="3"/>
</dbReference>
<evidence type="ECO:0000313" key="4">
    <source>
        <dbReference type="Proteomes" id="UP001142489"/>
    </source>
</evidence>
<feature type="compositionally biased region" description="Basic and acidic residues" evidence="2">
    <location>
        <begin position="311"/>
        <end position="320"/>
    </location>
</feature>
<dbReference type="CDD" id="cd23767">
    <property type="entry name" value="IQCD"/>
    <property type="match status" value="4"/>
</dbReference>
<proteinExistence type="predicted"/>
<dbReference type="Pfam" id="PF00612">
    <property type="entry name" value="IQ"/>
    <property type="match status" value="6"/>
</dbReference>
<gene>
    <name evidence="3" type="ORF">JRQ81_010930</name>
</gene>
<dbReference type="InterPro" id="IPR052318">
    <property type="entry name" value="CellDiv_DevSignal_Domain"/>
</dbReference>
<evidence type="ECO:0000313" key="3">
    <source>
        <dbReference type="EMBL" id="KAJ7338224.1"/>
    </source>
</evidence>
<dbReference type="SMART" id="SM00015">
    <property type="entry name" value="IQ"/>
    <property type="match status" value="6"/>
</dbReference>
<dbReference type="Proteomes" id="UP001142489">
    <property type="component" value="Unassembled WGS sequence"/>
</dbReference>
<dbReference type="InterPro" id="IPR000048">
    <property type="entry name" value="IQ_motif_EF-hand-BS"/>
</dbReference>
<dbReference type="EMBL" id="JAPFRF010000003">
    <property type="protein sequence ID" value="KAJ7338224.1"/>
    <property type="molecule type" value="Genomic_DNA"/>
</dbReference>
<reference evidence="3" key="1">
    <citation type="journal article" date="2023" name="DNA Res.">
        <title>Chromosome-level genome assembly of Phrynocephalus forsythii using third-generation DNA sequencing and Hi-C analysis.</title>
        <authorList>
            <person name="Qi Y."/>
            <person name="Zhao W."/>
            <person name="Zhao Y."/>
            <person name="Niu C."/>
            <person name="Cao S."/>
            <person name="Zhang Y."/>
        </authorList>
    </citation>
    <scope>NUCLEOTIDE SEQUENCE</scope>
    <source>
        <tissue evidence="3">Muscle</tissue>
    </source>
</reference>
<feature type="region of interest" description="Disordered" evidence="2">
    <location>
        <begin position="188"/>
        <end position="207"/>
    </location>
</feature>
<dbReference type="InterPro" id="IPR027417">
    <property type="entry name" value="P-loop_NTPase"/>
</dbReference>
<dbReference type="PROSITE" id="PS50096">
    <property type="entry name" value="IQ"/>
    <property type="match status" value="6"/>
</dbReference>
<name>A0A9Q0Y3Q0_9SAUR</name>
<dbReference type="FunFam" id="1.20.5.190:FF:000055">
    <property type="entry name" value="Putative microtubule-associated protein futsch"/>
    <property type="match status" value="3"/>
</dbReference>
<feature type="region of interest" description="Disordered" evidence="2">
    <location>
        <begin position="276"/>
        <end position="397"/>
    </location>
</feature>
<evidence type="ECO:0000256" key="2">
    <source>
        <dbReference type="SAM" id="MobiDB-lite"/>
    </source>
</evidence>
<feature type="compositionally biased region" description="Basic residues" evidence="2">
    <location>
        <begin position="29"/>
        <end position="44"/>
    </location>
</feature>
<dbReference type="SUPFAM" id="SSF52540">
    <property type="entry name" value="P-loop containing nucleoside triphosphate hydrolases"/>
    <property type="match status" value="3"/>
</dbReference>
<feature type="compositionally biased region" description="Acidic residues" evidence="2">
    <location>
        <begin position="16"/>
        <end position="25"/>
    </location>
</feature>
<feature type="compositionally biased region" description="Low complexity" evidence="2">
    <location>
        <begin position="298"/>
        <end position="310"/>
    </location>
</feature>
<feature type="region of interest" description="Disordered" evidence="2">
    <location>
        <begin position="237"/>
        <end position="263"/>
    </location>
</feature>
<feature type="region of interest" description="Disordered" evidence="2">
    <location>
        <begin position="1"/>
        <end position="44"/>
    </location>
</feature>
<dbReference type="PANTHER" id="PTHR22590">
    <property type="entry name" value="MYOSIN MOTOR DOMAIN-CONTAINING PROTEIN"/>
    <property type="match status" value="1"/>
</dbReference>
<dbReference type="PANTHER" id="PTHR22590:SF2">
    <property type="entry name" value="IQ DOMAIN-CONTAINING PROTEIN N"/>
    <property type="match status" value="1"/>
</dbReference>
<keyword evidence="4" id="KW-1185">Reference proteome</keyword>
<protein>
    <submittedName>
        <fullName evidence="3">Uncharacterized protein</fullName>
    </submittedName>
</protein>
<evidence type="ECO:0000256" key="1">
    <source>
        <dbReference type="ARBA" id="ARBA00022737"/>
    </source>
</evidence>
<dbReference type="AlphaFoldDB" id="A0A9Q0Y3Q0"/>
<comment type="caution">
    <text evidence="3">The sequence shown here is derived from an EMBL/GenBank/DDBJ whole genome shotgun (WGS) entry which is preliminary data.</text>
</comment>
<organism evidence="3 4">
    <name type="scientific">Phrynocephalus forsythii</name>
    <dbReference type="NCBI Taxonomy" id="171643"/>
    <lineage>
        <taxon>Eukaryota</taxon>
        <taxon>Metazoa</taxon>
        <taxon>Chordata</taxon>
        <taxon>Craniata</taxon>
        <taxon>Vertebrata</taxon>
        <taxon>Euteleostomi</taxon>
        <taxon>Lepidosauria</taxon>
        <taxon>Squamata</taxon>
        <taxon>Bifurcata</taxon>
        <taxon>Unidentata</taxon>
        <taxon>Episquamata</taxon>
        <taxon>Toxicofera</taxon>
        <taxon>Iguania</taxon>
        <taxon>Acrodonta</taxon>
        <taxon>Agamidae</taxon>
        <taxon>Agaminae</taxon>
        <taxon>Phrynocephalus</taxon>
    </lineage>
</organism>
<dbReference type="OrthoDB" id="252964at2759"/>